<gene>
    <name evidence="9" type="ORF">B0J11DRAFT_574178</name>
</gene>
<keyword evidence="6" id="KW-0694">RNA-binding</keyword>
<dbReference type="InterPro" id="IPR001737">
    <property type="entry name" value="KsgA/Erm"/>
</dbReference>
<dbReference type="GO" id="GO:0003723">
    <property type="term" value="F:RNA binding"/>
    <property type="evidence" value="ECO:0007669"/>
    <property type="project" value="UniProtKB-KW"/>
</dbReference>
<evidence type="ECO:0000256" key="1">
    <source>
        <dbReference type="ARBA" id="ARBA00004173"/>
    </source>
</evidence>
<name>A0A9P9EJD6_9PLEO</name>
<comment type="function">
    <text evidence="7">Mitochondrial transcription factor that confers selective promoter recognition on the core subunit of the yeast mitochondrial RNA polymerase. Interacts with DNA in a non-specific manner.</text>
</comment>
<evidence type="ECO:0000256" key="5">
    <source>
        <dbReference type="ARBA" id="ARBA00022691"/>
    </source>
</evidence>
<feature type="region of interest" description="Disordered" evidence="8">
    <location>
        <begin position="399"/>
        <end position="424"/>
    </location>
</feature>
<dbReference type="InterPro" id="IPR029063">
    <property type="entry name" value="SAM-dependent_MTases_sf"/>
</dbReference>
<protein>
    <recommendedName>
        <fullName evidence="2">Mitochondrial transcription factor 1</fullName>
    </recommendedName>
</protein>
<evidence type="ECO:0000256" key="4">
    <source>
        <dbReference type="ARBA" id="ARBA00022679"/>
    </source>
</evidence>
<organism evidence="9 10">
    <name type="scientific">Dendryphion nanum</name>
    <dbReference type="NCBI Taxonomy" id="256645"/>
    <lineage>
        <taxon>Eukaryota</taxon>
        <taxon>Fungi</taxon>
        <taxon>Dikarya</taxon>
        <taxon>Ascomycota</taxon>
        <taxon>Pezizomycotina</taxon>
        <taxon>Dothideomycetes</taxon>
        <taxon>Pleosporomycetidae</taxon>
        <taxon>Pleosporales</taxon>
        <taxon>Torulaceae</taxon>
        <taxon>Dendryphion</taxon>
    </lineage>
</organism>
<evidence type="ECO:0000313" key="9">
    <source>
        <dbReference type="EMBL" id="KAH7138177.1"/>
    </source>
</evidence>
<dbReference type="OrthoDB" id="16079at2759"/>
<evidence type="ECO:0000256" key="7">
    <source>
        <dbReference type="ARBA" id="ARBA00024915"/>
    </source>
</evidence>
<dbReference type="Gene3D" id="3.40.50.150">
    <property type="entry name" value="Vaccinia Virus protein VP39"/>
    <property type="match status" value="1"/>
</dbReference>
<dbReference type="GO" id="GO:0034245">
    <property type="term" value="C:mitochondrial DNA-directed RNA polymerase complex"/>
    <property type="evidence" value="ECO:0007669"/>
    <property type="project" value="TreeGrafter"/>
</dbReference>
<keyword evidence="5" id="KW-0949">S-adenosyl-L-methionine</keyword>
<dbReference type="Gene3D" id="1.10.8.100">
    <property type="entry name" value="Ribosomal RNA adenine dimethylase-like, domain 2"/>
    <property type="match status" value="1"/>
</dbReference>
<comment type="caution">
    <text evidence="9">The sequence shown here is derived from an EMBL/GenBank/DDBJ whole genome shotgun (WGS) entry which is preliminary data.</text>
</comment>
<dbReference type="PANTHER" id="PTHR11727">
    <property type="entry name" value="DIMETHYLADENOSINE TRANSFERASE"/>
    <property type="match status" value="1"/>
</dbReference>
<comment type="subcellular location">
    <subcellularLocation>
        <location evidence="1">Mitochondrion</location>
    </subcellularLocation>
</comment>
<dbReference type="GO" id="GO:0034246">
    <property type="term" value="F:mitochondrial transcription factor activity"/>
    <property type="evidence" value="ECO:0007669"/>
    <property type="project" value="TreeGrafter"/>
</dbReference>
<dbReference type="GO" id="GO:0008168">
    <property type="term" value="F:methyltransferase activity"/>
    <property type="evidence" value="ECO:0007669"/>
    <property type="project" value="UniProtKB-KW"/>
</dbReference>
<dbReference type="AlphaFoldDB" id="A0A9P9EJD6"/>
<dbReference type="GO" id="GO:0005759">
    <property type="term" value="C:mitochondrial matrix"/>
    <property type="evidence" value="ECO:0007669"/>
    <property type="project" value="TreeGrafter"/>
</dbReference>
<reference evidence="9" key="1">
    <citation type="journal article" date="2021" name="Nat. Commun.">
        <title>Genetic determinants of endophytism in the Arabidopsis root mycobiome.</title>
        <authorList>
            <person name="Mesny F."/>
            <person name="Miyauchi S."/>
            <person name="Thiergart T."/>
            <person name="Pickel B."/>
            <person name="Atanasova L."/>
            <person name="Karlsson M."/>
            <person name="Huettel B."/>
            <person name="Barry K.W."/>
            <person name="Haridas S."/>
            <person name="Chen C."/>
            <person name="Bauer D."/>
            <person name="Andreopoulos W."/>
            <person name="Pangilinan J."/>
            <person name="LaButti K."/>
            <person name="Riley R."/>
            <person name="Lipzen A."/>
            <person name="Clum A."/>
            <person name="Drula E."/>
            <person name="Henrissat B."/>
            <person name="Kohler A."/>
            <person name="Grigoriev I.V."/>
            <person name="Martin F.M."/>
            <person name="Hacquard S."/>
        </authorList>
    </citation>
    <scope>NUCLEOTIDE SEQUENCE</scope>
    <source>
        <strain evidence="9">MPI-CAGE-CH-0243</strain>
    </source>
</reference>
<dbReference type="PANTHER" id="PTHR11727:SF17">
    <property type="entry name" value="DIMETHYLADENOSINE TRANSFERASE 1, MITOCHONDRIAL"/>
    <property type="match status" value="1"/>
</dbReference>
<dbReference type="GO" id="GO:0006391">
    <property type="term" value="P:transcription initiation at mitochondrial promoter"/>
    <property type="evidence" value="ECO:0007669"/>
    <property type="project" value="TreeGrafter"/>
</dbReference>
<evidence type="ECO:0000313" key="10">
    <source>
        <dbReference type="Proteomes" id="UP000700596"/>
    </source>
</evidence>
<evidence type="ECO:0000256" key="2">
    <source>
        <dbReference type="ARBA" id="ARBA00013836"/>
    </source>
</evidence>
<keyword evidence="3" id="KW-0489">Methyltransferase</keyword>
<dbReference type="EMBL" id="JAGMWT010000001">
    <property type="protein sequence ID" value="KAH7138177.1"/>
    <property type="molecule type" value="Genomic_DNA"/>
</dbReference>
<sequence>MATPFTSPARLAISISRTYRVEFRKTAVSRTQQRYVRKKAAASEWSKTTLAPSPDYPLSQEIYNAVEPTIYNQKRAGRKEYRKAHLRPQVVSPDLCDDILGSYGDSLKNYKGCDILDINPGAGLWSRKIHDFLQPRSHILLEPEPEIWRKFLDPLIKKPGSKYKLVTGDTNRFEIFRELIDSNFFPNQKKIPLGDPRVNDLNETLLVTGSFTWEPMLPGFGFDSMGKQLLFKHIVLSRYNDIFHEFGKIRMLIWLRKDDMKMVMPRTVAMIQKSNIITQKLAESNEIVTTGHSTRGAGRDAGSGREPRYELESLVRAFKAMKSKGTKLPLRRREDIHDFADDISGKTDGKGQMTVAECHKYLREQHNQGKSAGGLIAQKTLEIWDFDRLAETQPGLKYDLSRPAARGPTSHRATDAQNEITKSRAQEQAVLRERIKKDEAADIGEKIYHLECRILGMNDGPEKEASQELLAQLQNEFQQKVGRIKTTYRNQVYNDIDDRINIRSDISRMLWDTRSFEPLVMRPDEAWPASGLGLANIVPKPTSSTESNTDFEYLQDFVLALFDLPSEDLVTALERMQAGASDLIAEVPRLRNPAQGGRLDMKQLRVRMLTVEMVDELCAAFHAWPFKNPEASHTNYFKTRRGGMA</sequence>
<dbReference type="Proteomes" id="UP000700596">
    <property type="component" value="Unassembled WGS sequence"/>
</dbReference>
<dbReference type="SUPFAM" id="SSF53335">
    <property type="entry name" value="S-adenosyl-L-methionine-dependent methyltransferases"/>
    <property type="match status" value="1"/>
</dbReference>
<evidence type="ECO:0000256" key="6">
    <source>
        <dbReference type="ARBA" id="ARBA00022884"/>
    </source>
</evidence>
<keyword evidence="10" id="KW-1185">Reference proteome</keyword>
<dbReference type="InterPro" id="IPR023165">
    <property type="entry name" value="rRNA_Ade_diMease-like_C"/>
</dbReference>
<evidence type="ECO:0000256" key="8">
    <source>
        <dbReference type="SAM" id="MobiDB-lite"/>
    </source>
</evidence>
<accession>A0A9P9EJD6</accession>
<dbReference type="GO" id="GO:0032259">
    <property type="term" value="P:methylation"/>
    <property type="evidence" value="ECO:0007669"/>
    <property type="project" value="UniProtKB-KW"/>
</dbReference>
<keyword evidence="4" id="KW-0808">Transferase</keyword>
<evidence type="ECO:0000256" key="3">
    <source>
        <dbReference type="ARBA" id="ARBA00022603"/>
    </source>
</evidence>
<proteinExistence type="predicted"/>